<gene>
    <name evidence="2" type="ORF">Pfl04_52010</name>
</gene>
<dbReference type="Pfam" id="PF13338">
    <property type="entry name" value="AbiEi_4"/>
    <property type="match status" value="1"/>
</dbReference>
<feature type="domain" description="AbiEi antitoxin N-terminal" evidence="1">
    <location>
        <begin position="7"/>
        <end position="51"/>
    </location>
</feature>
<accession>A0A8J3LQ64</accession>
<comment type="caution">
    <text evidence="2">The sequence shown here is derived from an EMBL/GenBank/DDBJ whole genome shotgun (WGS) entry which is preliminary data.</text>
</comment>
<organism evidence="2 3">
    <name type="scientific">Planosporangium flavigriseum</name>
    <dbReference type="NCBI Taxonomy" id="373681"/>
    <lineage>
        <taxon>Bacteria</taxon>
        <taxon>Bacillati</taxon>
        <taxon>Actinomycetota</taxon>
        <taxon>Actinomycetes</taxon>
        <taxon>Micromonosporales</taxon>
        <taxon>Micromonosporaceae</taxon>
        <taxon>Planosporangium</taxon>
    </lineage>
</organism>
<name>A0A8J3LQ64_9ACTN</name>
<dbReference type="InterPro" id="IPR025159">
    <property type="entry name" value="AbiEi_N"/>
</dbReference>
<evidence type="ECO:0000313" key="3">
    <source>
        <dbReference type="Proteomes" id="UP000653674"/>
    </source>
</evidence>
<proteinExistence type="predicted"/>
<dbReference type="Proteomes" id="UP000653674">
    <property type="component" value="Unassembled WGS sequence"/>
</dbReference>
<evidence type="ECO:0000259" key="1">
    <source>
        <dbReference type="Pfam" id="PF13338"/>
    </source>
</evidence>
<dbReference type="AlphaFoldDB" id="A0A8J3LQ64"/>
<protein>
    <recommendedName>
        <fullName evidence="1">AbiEi antitoxin N-terminal domain-containing protein</fullName>
    </recommendedName>
</protein>
<dbReference type="RefSeq" id="WP_168072379.1">
    <property type="nucleotide sequence ID" value="NZ_BAAAQJ010000008.1"/>
</dbReference>
<reference evidence="2" key="1">
    <citation type="submission" date="2021-01" db="EMBL/GenBank/DDBJ databases">
        <title>Whole genome shotgun sequence of Planosporangium flavigriseum NBRC 105377.</title>
        <authorList>
            <person name="Komaki H."/>
            <person name="Tamura T."/>
        </authorList>
    </citation>
    <scope>NUCLEOTIDE SEQUENCE</scope>
    <source>
        <strain evidence="2">NBRC 105377</strain>
    </source>
</reference>
<keyword evidence="3" id="KW-1185">Reference proteome</keyword>
<evidence type="ECO:0000313" key="2">
    <source>
        <dbReference type="EMBL" id="GIG76797.1"/>
    </source>
</evidence>
<dbReference type="EMBL" id="BONU01000082">
    <property type="protein sequence ID" value="GIG76797.1"/>
    <property type="molecule type" value="Genomic_DNA"/>
</dbReference>
<sequence length="207" mass="22812">MRTVVSLRDVLSAQGGLVHHDQLVRLGVTRMALRRRLDSGRLREVLPSVYASFDCRPSSWQRSIAAWLYAGRGAVLTGRVALRWHGVRNLPADPYVRVLVPHARQVRSVEFVRVHRTRRPDPFPANAAPIRVCSLGRAVADAARWSRDLPMIRALVGEVVQGLGVEPLRRELALGPCAGSGLLRLALDEVAPAPAGALEQYRSDRLG</sequence>